<dbReference type="InterPro" id="IPR036291">
    <property type="entry name" value="NAD(P)-bd_dom_sf"/>
</dbReference>
<dbReference type="PANTHER" id="PTHR35330:SF1">
    <property type="entry name" value="SIROHEME BIOSYNTHESIS PROTEIN MET8"/>
    <property type="match status" value="1"/>
</dbReference>
<dbReference type="Proteomes" id="UP000661918">
    <property type="component" value="Unassembled WGS sequence"/>
</dbReference>
<evidence type="ECO:0000256" key="4">
    <source>
        <dbReference type="ARBA" id="ARBA00023027"/>
    </source>
</evidence>
<protein>
    <recommendedName>
        <fullName evidence="2">precorrin-2 dehydrogenase</fullName>
        <ecNumber evidence="2">1.3.1.76</ecNumber>
    </recommendedName>
</protein>
<comment type="catalytic activity">
    <reaction evidence="6">
        <text>precorrin-2 + NAD(+) = sirohydrochlorin + NADH + 2 H(+)</text>
        <dbReference type="Rhea" id="RHEA:15613"/>
        <dbReference type="ChEBI" id="CHEBI:15378"/>
        <dbReference type="ChEBI" id="CHEBI:57540"/>
        <dbReference type="ChEBI" id="CHEBI:57945"/>
        <dbReference type="ChEBI" id="CHEBI:58351"/>
        <dbReference type="ChEBI" id="CHEBI:58827"/>
        <dbReference type="EC" id="1.3.1.76"/>
    </reaction>
</comment>
<evidence type="ECO:0000256" key="3">
    <source>
        <dbReference type="ARBA" id="ARBA00023002"/>
    </source>
</evidence>
<accession>A0ABQ2GRK5</accession>
<evidence type="ECO:0000256" key="1">
    <source>
        <dbReference type="ARBA" id="ARBA00005010"/>
    </source>
</evidence>
<dbReference type="EMBL" id="BMOM01000009">
    <property type="protein sequence ID" value="GGM07618.1"/>
    <property type="molecule type" value="Genomic_DNA"/>
</dbReference>
<dbReference type="EC" id="1.3.1.76" evidence="2"/>
<dbReference type="Gene3D" id="3.30.160.110">
    <property type="entry name" value="Siroheme synthase, domain 2"/>
    <property type="match status" value="1"/>
</dbReference>
<evidence type="ECO:0000313" key="8">
    <source>
        <dbReference type="Proteomes" id="UP000661918"/>
    </source>
</evidence>
<keyword evidence="8" id="KW-1185">Reference proteome</keyword>
<keyword evidence="4" id="KW-0520">NAD</keyword>
<comment type="caution">
    <text evidence="7">The sequence shown here is derived from an EMBL/GenBank/DDBJ whole genome shotgun (WGS) entry which is preliminary data.</text>
</comment>
<evidence type="ECO:0000256" key="2">
    <source>
        <dbReference type="ARBA" id="ARBA00012400"/>
    </source>
</evidence>
<organism evidence="7 8">
    <name type="scientific">Deinococcus aerophilus</name>
    <dbReference type="NCBI Taxonomy" id="522488"/>
    <lineage>
        <taxon>Bacteria</taxon>
        <taxon>Thermotogati</taxon>
        <taxon>Deinococcota</taxon>
        <taxon>Deinococci</taxon>
        <taxon>Deinococcales</taxon>
        <taxon>Deinococcaceae</taxon>
        <taxon>Deinococcus</taxon>
    </lineage>
</organism>
<dbReference type="Pfam" id="PF13241">
    <property type="entry name" value="NAD_binding_7"/>
    <property type="match status" value="1"/>
</dbReference>
<name>A0ABQ2GRK5_9DEIO</name>
<dbReference type="InterPro" id="IPR028161">
    <property type="entry name" value="Met8-like"/>
</dbReference>
<sequence length="190" mass="20009">MLRGVSVLPVFLNLCAQRAVVVGGGAVALRRVRTLLAAELQVTVIAPELHPDLRTLPVQLERRPYREGDLMGARLVVVATDRPDVNAAAAAEARRVGALVNHAADATLGEVRFPATAQRAGVQVAVGTGRELPMLARAVAERVAQLLPGDAQISGWVTAREQALSLEGAGRESALQRLRDDIQAALGVPA</sequence>
<dbReference type="SUPFAM" id="SSF75615">
    <property type="entry name" value="Siroheme synthase middle domains-like"/>
    <property type="match status" value="1"/>
</dbReference>
<dbReference type="InterPro" id="IPR006367">
    <property type="entry name" value="Sirohaem_synthase_N"/>
</dbReference>
<evidence type="ECO:0000313" key="7">
    <source>
        <dbReference type="EMBL" id="GGM07618.1"/>
    </source>
</evidence>
<keyword evidence="3" id="KW-0560">Oxidoreductase</keyword>
<dbReference type="NCBIfam" id="TIGR01470">
    <property type="entry name" value="cysG_Nterm"/>
    <property type="match status" value="1"/>
</dbReference>
<dbReference type="SUPFAM" id="SSF51735">
    <property type="entry name" value="NAD(P)-binding Rossmann-fold domains"/>
    <property type="match status" value="1"/>
</dbReference>
<comment type="pathway">
    <text evidence="1">Porphyrin-containing compound metabolism; siroheme biosynthesis; sirohydrochlorin from precorrin-2: step 1/1.</text>
</comment>
<dbReference type="Gene3D" id="3.40.50.720">
    <property type="entry name" value="NAD(P)-binding Rossmann-like Domain"/>
    <property type="match status" value="1"/>
</dbReference>
<proteinExistence type="predicted"/>
<reference evidence="8" key="1">
    <citation type="journal article" date="2019" name="Int. J. Syst. Evol. Microbiol.">
        <title>The Global Catalogue of Microorganisms (GCM) 10K type strain sequencing project: providing services to taxonomists for standard genome sequencing and annotation.</title>
        <authorList>
            <consortium name="The Broad Institute Genomics Platform"/>
            <consortium name="The Broad Institute Genome Sequencing Center for Infectious Disease"/>
            <person name="Wu L."/>
            <person name="Ma J."/>
        </authorList>
    </citation>
    <scope>NUCLEOTIDE SEQUENCE [LARGE SCALE GENOMIC DNA]</scope>
    <source>
        <strain evidence="8">JCM 15443</strain>
    </source>
</reference>
<evidence type="ECO:0000256" key="5">
    <source>
        <dbReference type="ARBA" id="ARBA00023244"/>
    </source>
</evidence>
<gene>
    <name evidence="7" type="ORF">GCM10010841_14900</name>
</gene>
<dbReference type="PANTHER" id="PTHR35330">
    <property type="entry name" value="SIROHEME BIOSYNTHESIS PROTEIN MET8"/>
    <property type="match status" value="1"/>
</dbReference>
<evidence type="ECO:0000256" key="6">
    <source>
        <dbReference type="ARBA" id="ARBA00047561"/>
    </source>
</evidence>
<keyword evidence="5" id="KW-0627">Porphyrin biosynthesis</keyword>